<dbReference type="InterPro" id="IPR037041">
    <property type="entry name" value="Trigger_fac_C_sf"/>
</dbReference>
<evidence type="ECO:0000259" key="13">
    <source>
        <dbReference type="Pfam" id="PF05698"/>
    </source>
</evidence>
<comment type="domain">
    <text evidence="11">Consists of 3 domains; the N-terminus binds the ribosome, the middle domain has PPIase activity, while the C-terminus has intrinsic chaperone activity on its own.</text>
</comment>
<dbReference type="EMBL" id="NQWI01000007">
    <property type="protein sequence ID" value="PDW04618.1"/>
    <property type="molecule type" value="Genomic_DNA"/>
</dbReference>
<dbReference type="EC" id="5.2.1.8" evidence="3 11"/>
<dbReference type="GO" id="GO:0044183">
    <property type="term" value="F:protein folding chaperone"/>
    <property type="evidence" value="ECO:0007669"/>
    <property type="project" value="TreeGrafter"/>
</dbReference>
<dbReference type="InterPro" id="IPR046357">
    <property type="entry name" value="PPIase_dom_sf"/>
</dbReference>
<keyword evidence="6 11" id="KW-0697">Rotamase</keyword>
<dbReference type="Gene3D" id="3.10.50.40">
    <property type="match status" value="1"/>
</dbReference>
<proteinExistence type="inferred from homology"/>
<dbReference type="GO" id="GO:0003755">
    <property type="term" value="F:peptidyl-prolyl cis-trans isomerase activity"/>
    <property type="evidence" value="ECO:0007669"/>
    <property type="project" value="UniProtKB-UniRule"/>
</dbReference>
<keyword evidence="11" id="KW-0963">Cytoplasm</keyword>
<accession>A0A2A6RP17</accession>
<evidence type="ECO:0000256" key="2">
    <source>
        <dbReference type="ARBA" id="ARBA00005464"/>
    </source>
</evidence>
<dbReference type="GO" id="GO:0043335">
    <property type="term" value="P:protein unfolding"/>
    <property type="evidence" value="ECO:0007669"/>
    <property type="project" value="TreeGrafter"/>
</dbReference>
<evidence type="ECO:0000256" key="1">
    <source>
        <dbReference type="ARBA" id="ARBA00000971"/>
    </source>
</evidence>
<keyword evidence="9 11" id="KW-0131">Cell cycle</keyword>
<evidence type="ECO:0000256" key="5">
    <source>
        <dbReference type="ARBA" id="ARBA00022618"/>
    </source>
</evidence>
<dbReference type="AlphaFoldDB" id="A0A2A6RP17"/>
<sequence>MQIELDKDRFERGLDQAARRLAQKYPIHGFRPGKAPRFMIERTFGRQELIKEATEDLVKKAVRDALEREQINPIGPLEFNELSSMEPFIFKVTVPVEPTVQIGDYRALRVPLDIPALEEEQLQRAMDKILDRHVALKELDEPRPAQEGDQLEVRLDTLVDGEPLDQREPDAPAPEQTLDLVEGRLVDELYQGLLGVTVGNTVEVKAAMPDDHPQEQVRGKEVVFKVEVLGMQERILPAWEELPALEEFEGSLEELRAKTRTELEASLRDGAERKTIDAFIDQLVQQTTFDVPDVMVENYANTLLEEQGQQFARYGITLEQMLEYRGQSREQALKTLLPEAERRVKITLTLHELLRQENIVLSEEELEAEQERLLLDYEGEQREQVAKLFNEQMREMIAHAALDRKLRAHILTLATAEVAPAE</sequence>
<dbReference type="Pfam" id="PF05697">
    <property type="entry name" value="Trigger_N"/>
    <property type="match status" value="1"/>
</dbReference>
<dbReference type="InterPro" id="IPR005215">
    <property type="entry name" value="Trig_fac"/>
</dbReference>
<organism evidence="14 15">
    <name type="scientific">Candidatus Viridilinea mediisalina</name>
    <dbReference type="NCBI Taxonomy" id="2024553"/>
    <lineage>
        <taxon>Bacteria</taxon>
        <taxon>Bacillati</taxon>
        <taxon>Chloroflexota</taxon>
        <taxon>Chloroflexia</taxon>
        <taxon>Chloroflexales</taxon>
        <taxon>Chloroflexineae</taxon>
        <taxon>Oscillochloridaceae</taxon>
        <taxon>Candidatus Viridilinea</taxon>
    </lineage>
</organism>
<keyword evidence="15" id="KW-1185">Reference proteome</keyword>
<evidence type="ECO:0000256" key="4">
    <source>
        <dbReference type="ARBA" id="ARBA00016902"/>
    </source>
</evidence>
<dbReference type="GO" id="GO:0051301">
    <property type="term" value="P:cell division"/>
    <property type="evidence" value="ECO:0007669"/>
    <property type="project" value="UniProtKB-KW"/>
</dbReference>
<dbReference type="SUPFAM" id="SSF109998">
    <property type="entry name" value="Triger factor/SurA peptide-binding domain-like"/>
    <property type="match status" value="1"/>
</dbReference>
<evidence type="ECO:0000259" key="12">
    <source>
        <dbReference type="Pfam" id="PF05697"/>
    </source>
</evidence>
<dbReference type="Gene3D" id="1.10.3120.10">
    <property type="entry name" value="Trigger factor, C-terminal domain"/>
    <property type="match status" value="1"/>
</dbReference>
<evidence type="ECO:0000256" key="8">
    <source>
        <dbReference type="ARBA" id="ARBA00023235"/>
    </source>
</evidence>
<evidence type="ECO:0000256" key="11">
    <source>
        <dbReference type="HAMAP-Rule" id="MF_00303"/>
    </source>
</evidence>
<name>A0A2A6RP17_9CHLR</name>
<feature type="domain" description="Trigger factor ribosome-binding bacterial" evidence="12">
    <location>
        <begin position="2"/>
        <end position="128"/>
    </location>
</feature>
<dbReference type="Gene3D" id="3.30.70.1050">
    <property type="entry name" value="Trigger factor ribosome-binding domain"/>
    <property type="match status" value="1"/>
</dbReference>
<dbReference type="InterPro" id="IPR036611">
    <property type="entry name" value="Trigger_fac_ribosome-bd_sf"/>
</dbReference>
<dbReference type="HAMAP" id="MF_00303">
    <property type="entry name" value="Trigger_factor_Tig"/>
    <property type="match status" value="1"/>
</dbReference>
<dbReference type="Proteomes" id="UP000220527">
    <property type="component" value="Unassembled WGS sequence"/>
</dbReference>
<feature type="domain" description="Trigger factor C-terminal" evidence="13">
    <location>
        <begin position="251"/>
        <end position="411"/>
    </location>
</feature>
<evidence type="ECO:0000313" key="15">
    <source>
        <dbReference type="Proteomes" id="UP000220527"/>
    </source>
</evidence>
<dbReference type="SUPFAM" id="SSF102735">
    <property type="entry name" value="Trigger factor ribosome-binding domain"/>
    <property type="match status" value="1"/>
</dbReference>
<dbReference type="InterPro" id="IPR027304">
    <property type="entry name" value="Trigger_fact/SurA_dom_sf"/>
</dbReference>
<evidence type="ECO:0000256" key="10">
    <source>
        <dbReference type="ARBA" id="ARBA00029986"/>
    </source>
</evidence>
<evidence type="ECO:0000256" key="9">
    <source>
        <dbReference type="ARBA" id="ARBA00023306"/>
    </source>
</evidence>
<reference evidence="15" key="1">
    <citation type="submission" date="2017-08" db="EMBL/GenBank/DDBJ databases">
        <authorList>
            <person name="Grouzdev D.S."/>
            <person name="Gaisin V.A."/>
            <person name="Rysina M.S."/>
            <person name="Gorlenko V.M."/>
        </authorList>
    </citation>
    <scope>NUCLEOTIDE SEQUENCE [LARGE SCALE GENOMIC DNA]</scope>
    <source>
        <strain evidence="15">Kir15-3F</strain>
    </source>
</reference>
<dbReference type="InterPro" id="IPR008881">
    <property type="entry name" value="Trigger_fac_ribosome-bd_bac"/>
</dbReference>
<dbReference type="Pfam" id="PF05698">
    <property type="entry name" value="Trigger_C"/>
    <property type="match status" value="1"/>
</dbReference>
<dbReference type="PANTHER" id="PTHR30560:SF3">
    <property type="entry name" value="TRIGGER FACTOR-LIKE PROTEIN TIG, CHLOROPLASTIC"/>
    <property type="match status" value="1"/>
</dbReference>
<dbReference type="GO" id="GO:0043022">
    <property type="term" value="F:ribosome binding"/>
    <property type="evidence" value="ECO:0007669"/>
    <property type="project" value="TreeGrafter"/>
</dbReference>
<evidence type="ECO:0000313" key="14">
    <source>
        <dbReference type="EMBL" id="PDW04618.1"/>
    </source>
</evidence>
<dbReference type="SUPFAM" id="SSF54534">
    <property type="entry name" value="FKBP-like"/>
    <property type="match status" value="1"/>
</dbReference>
<comment type="function">
    <text evidence="11">Involved in protein export. Acts as a chaperone by maintaining the newly synthesized protein in an open conformation. Functions as a peptidyl-prolyl cis-trans isomerase.</text>
</comment>
<dbReference type="InterPro" id="IPR008880">
    <property type="entry name" value="Trigger_fac_C"/>
</dbReference>
<dbReference type="GO" id="GO:0005737">
    <property type="term" value="C:cytoplasm"/>
    <property type="evidence" value="ECO:0007669"/>
    <property type="project" value="UniProtKB-SubCell"/>
</dbReference>
<keyword evidence="7 11" id="KW-0143">Chaperone</keyword>
<comment type="catalytic activity">
    <reaction evidence="1 11">
        <text>[protein]-peptidylproline (omega=180) = [protein]-peptidylproline (omega=0)</text>
        <dbReference type="Rhea" id="RHEA:16237"/>
        <dbReference type="Rhea" id="RHEA-COMP:10747"/>
        <dbReference type="Rhea" id="RHEA-COMP:10748"/>
        <dbReference type="ChEBI" id="CHEBI:83833"/>
        <dbReference type="ChEBI" id="CHEBI:83834"/>
        <dbReference type="EC" id="5.2.1.8"/>
    </reaction>
</comment>
<evidence type="ECO:0000256" key="3">
    <source>
        <dbReference type="ARBA" id="ARBA00013194"/>
    </source>
</evidence>
<keyword evidence="5 11" id="KW-0132">Cell division</keyword>
<gene>
    <name evidence="11 14" type="primary">tig</name>
    <name evidence="14" type="ORF">CJ255_02905</name>
</gene>
<protein>
    <recommendedName>
        <fullName evidence="4 11">Trigger factor</fullName>
        <shortName evidence="11">TF</shortName>
        <ecNumber evidence="3 11">5.2.1.8</ecNumber>
    </recommendedName>
    <alternativeName>
        <fullName evidence="10 11">PPIase</fullName>
    </alternativeName>
</protein>
<dbReference type="PANTHER" id="PTHR30560">
    <property type="entry name" value="TRIGGER FACTOR CHAPERONE AND PEPTIDYL-PROLYL CIS/TRANS ISOMERASE"/>
    <property type="match status" value="1"/>
</dbReference>
<comment type="subcellular location">
    <subcellularLocation>
        <location evidence="11">Cytoplasm</location>
    </subcellularLocation>
    <text evidence="11">About half TF is bound to the ribosome near the polypeptide exit tunnel while the other half is free in the cytoplasm.</text>
</comment>
<evidence type="ECO:0000256" key="7">
    <source>
        <dbReference type="ARBA" id="ARBA00023186"/>
    </source>
</evidence>
<comment type="caution">
    <text evidence="14">The sequence shown here is derived from an EMBL/GenBank/DDBJ whole genome shotgun (WGS) entry which is preliminary data.</text>
</comment>
<dbReference type="PIRSF" id="PIRSF003095">
    <property type="entry name" value="Trigger_factor"/>
    <property type="match status" value="1"/>
</dbReference>
<dbReference type="GO" id="GO:0051083">
    <property type="term" value="P:'de novo' cotranslational protein folding"/>
    <property type="evidence" value="ECO:0007669"/>
    <property type="project" value="TreeGrafter"/>
</dbReference>
<dbReference type="GO" id="GO:0015031">
    <property type="term" value="P:protein transport"/>
    <property type="evidence" value="ECO:0007669"/>
    <property type="project" value="UniProtKB-UniRule"/>
</dbReference>
<dbReference type="NCBIfam" id="TIGR00115">
    <property type="entry name" value="tig"/>
    <property type="match status" value="1"/>
</dbReference>
<comment type="similarity">
    <text evidence="2 11">Belongs to the FKBP-type PPIase family. Tig subfamily.</text>
</comment>
<keyword evidence="8 11" id="KW-0413">Isomerase</keyword>
<evidence type="ECO:0000256" key="6">
    <source>
        <dbReference type="ARBA" id="ARBA00023110"/>
    </source>
</evidence>